<comment type="caution">
    <text evidence="2">The sequence shown here is derived from an EMBL/GenBank/DDBJ whole genome shotgun (WGS) entry which is preliminary data.</text>
</comment>
<dbReference type="EMBL" id="JANPWB010000006">
    <property type="protein sequence ID" value="KAJ1177203.1"/>
    <property type="molecule type" value="Genomic_DNA"/>
</dbReference>
<dbReference type="Proteomes" id="UP001066276">
    <property type="component" value="Chromosome 3_2"/>
</dbReference>
<feature type="region of interest" description="Disordered" evidence="1">
    <location>
        <begin position="36"/>
        <end position="68"/>
    </location>
</feature>
<proteinExistence type="predicted"/>
<evidence type="ECO:0000313" key="3">
    <source>
        <dbReference type="Proteomes" id="UP001066276"/>
    </source>
</evidence>
<name>A0AAV7TN68_PLEWA</name>
<protein>
    <submittedName>
        <fullName evidence="2">Uncharacterized protein</fullName>
    </submittedName>
</protein>
<gene>
    <name evidence="2" type="ORF">NDU88_002464</name>
</gene>
<feature type="compositionally biased region" description="Basic and acidic residues" evidence="1">
    <location>
        <begin position="47"/>
        <end position="60"/>
    </location>
</feature>
<sequence>MKNRASRTWCATLWNIRRVARNIWFRKATYVEPAAEMFNTDYSPKGSADKESERRSEGDLHLATGSTLPGPLMTVLAVAQESRANLNHRGVRQEAQRAWRIAELEEAIEELERCAGQPGVVDSSRQLELRQAEF</sequence>
<accession>A0AAV7TN68</accession>
<dbReference type="AlphaFoldDB" id="A0AAV7TN68"/>
<evidence type="ECO:0000256" key="1">
    <source>
        <dbReference type="SAM" id="MobiDB-lite"/>
    </source>
</evidence>
<keyword evidence="3" id="KW-1185">Reference proteome</keyword>
<evidence type="ECO:0000313" key="2">
    <source>
        <dbReference type="EMBL" id="KAJ1177203.1"/>
    </source>
</evidence>
<organism evidence="2 3">
    <name type="scientific">Pleurodeles waltl</name>
    <name type="common">Iberian ribbed newt</name>
    <dbReference type="NCBI Taxonomy" id="8319"/>
    <lineage>
        <taxon>Eukaryota</taxon>
        <taxon>Metazoa</taxon>
        <taxon>Chordata</taxon>
        <taxon>Craniata</taxon>
        <taxon>Vertebrata</taxon>
        <taxon>Euteleostomi</taxon>
        <taxon>Amphibia</taxon>
        <taxon>Batrachia</taxon>
        <taxon>Caudata</taxon>
        <taxon>Salamandroidea</taxon>
        <taxon>Salamandridae</taxon>
        <taxon>Pleurodelinae</taxon>
        <taxon>Pleurodeles</taxon>
    </lineage>
</organism>
<reference evidence="2" key="1">
    <citation type="journal article" date="2022" name="bioRxiv">
        <title>Sequencing and chromosome-scale assembly of the giantPleurodeles waltlgenome.</title>
        <authorList>
            <person name="Brown T."/>
            <person name="Elewa A."/>
            <person name="Iarovenko S."/>
            <person name="Subramanian E."/>
            <person name="Araus A.J."/>
            <person name="Petzold A."/>
            <person name="Susuki M."/>
            <person name="Suzuki K.-i.T."/>
            <person name="Hayashi T."/>
            <person name="Toyoda A."/>
            <person name="Oliveira C."/>
            <person name="Osipova E."/>
            <person name="Leigh N.D."/>
            <person name="Simon A."/>
            <person name="Yun M.H."/>
        </authorList>
    </citation>
    <scope>NUCLEOTIDE SEQUENCE</scope>
    <source>
        <strain evidence="2">20211129_DDA</strain>
        <tissue evidence="2">Liver</tissue>
    </source>
</reference>